<dbReference type="Proteomes" id="UP000596661">
    <property type="component" value="Chromosome 1"/>
</dbReference>
<reference evidence="2" key="1">
    <citation type="submission" date="2018-11" db="EMBL/GenBank/DDBJ databases">
        <authorList>
            <person name="Grassa J C."/>
        </authorList>
    </citation>
    <scope>NUCLEOTIDE SEQUENCE [LARGE SCALE GENOMIC DNA]</scope>
</reference>
<feature type="region of interest" description="Disordered" evidence="1">
    <location>
        <begin position="62"/>
        <end position="93"/>
    </location>
</feature>
<dbReference type="EMBL" id="UZAU01000028">
    <property type="status" value="NOT_ANNOTATED_CDS"/>
    <property type="molecule type" value="Genomic_DNA"/>
</dbReference>
<evidence type="ECO:0000256" key="1">
    <source>
        <dbReference type="SAM" id="MobiDB-lite"/>
    </source>
</evidence>
<dbReference type="PANTHER" id="PTHR34222">
    <property type="entry name" value="GAG_PRE-INTEGRS DOMAIN-CONTAINING PROTEIN"/>
    <property type="match status" value="1"/>
</dbReference>
<dbReference type="PANTHER" id="PTHR34222:SF99">
    <property type="entry name" value="PROTEIN, PUTATIVE-RELATED"/>
    <property type="match status" value="1"/>
</dbReference>
<dbReference type="OMA" id="STHANHG"/>
<name>A0A803NH13_CANSA</name>
<reference evidence="2" key="2">
    <citation type="submission" date="2021-03" db="UniProtKB">
        <authorList>
            <consortium name="EnsemblPlants"/>
        </authorList>
    </citation>
    <scope>IDENTIFICATION</scope>
</reference>
<evidence type="ECO:0000313" key="3">
    <source>
        <dbReference type="Proteomes" id="UP000596661"/>
    </source>
</evidence>
<dbReference type="AlphaFoldDB" id="A0A803NH13"/>
<evidence type="ECO:0000313" key="2">
    <source>
        <dbReference type="EnsemblPlants" id="cds.evm.model.01.1429"/>
    </source>
</evidence>
<dbReference type="EnsemblPlants" id="evm.model.01.1429">
    <property type="protein sequence ID" value="cds.evm.model.01.1429"/>
    <property type="gene ID" value="evm.TU.01.1429"/>
</dbReference>
<accession>A0A803NH13</accession>
<feature type="compositionally biased region" description="Polar residues" evidence="1">
    <location>
        <begin position="62"/>
        <end position="92"/>
    </location>
</feature>
<sequence>MKVIQEYQVEDKVLEFLMGPNESYLNARSQILLQDPLPNVNKVFACIIQEEKQRGIIIPQVESNQPSNDNPNNFAGSTHANHGNNRSDNQFDNKPVCSHCGVPGHTHCGAETKEGSNEEHDLGAQCQRLMAMLA</sequence>
<protein>
    <submittedName>
        <fullName evidence="2">Uncharacterized protein</fullName>
    </submittedName>
</protein>
<keyword evidence="3" id="KW-1185">Reference proteome</keyword>
<dbReference type="Gramene" id="evm.model.01.1429">
    <property type="protein sequence ID" value="cds.evm.model.01.1429"/>
    <property type="gene ID" value="evm.TU.01.1429"/>
</dbReference>
<organism evidence="2 3">
    <name type="scientific">Cannabis sativa</name>
    <name type="common">Hemp</name>
    <name type="synonym">Marijuana</name>
    <dbReference type="NCBI Taxonomy" id="3483"/>
    <lineage>
        <taxon>Eukaryota</taxon>
        <taxon>Viridiplantae</taxon>
        <taxon>Streptophyta</taxon>
        <taxon>Embryophyta</taxon>
        <taxon>Tracheophyta</taxon>
        <taxon>Spermatophyta</taxon>
        <taxon>Magnoliopsida</taxon>
        <taxon>eudicotyledons</taxon>
        <taxon>Gunneridae</taxon>
        <taxon>Pentapetalae</taxon>
        <taxon>rosids</taxon>
        <taxon>fabids</taxon>
        <taxon>Rosales</taxon>
        <taxon>Cannabaceae</taxon>
        <taxon>Cannabis</taxon>
    </lineage>
</organism>
<proteinExistence type="predicted"/>